<organism evidence="1">
    <name type="scientific">Anguilla anguilla</name>
    <name type="common">European freshwater eel</name>
    <name type="synonym">Muraena anguilla</name>
    <dbReference type="NCBI Taxonomy" id="7936"/>
    <lineage>
        <taxon>Eukaryota</taxon>
        <taxon>Metazoa</taxon>
        <taxon>Chordata</taxon>
        <taxon>Craniata</taxon>
        <taxon>Vertebrata</taxon>
        <taxon>Euteleostomi</taxon>
        <taxon>Actinopterygii</taxon>
        <taxon>Neopterygii</taxon>
        <taxon>Teleostei</taxon>
        <taxon>Anguilliformes</taxon>
        <taxon>Anguillidae</taxon>
        <taxon>Anguilla</taxon>
    </lineage>
</organism>
<name>A0A0E9SU35_ANGAN</name>
<dbReference type="AlphaFoldDB" id="A0A0E9SU35"/>
<accession>A0A0E9SU35</accession>
<dbReference type="EMBL" id="GBXM01063835">
    <property type="protein sequence ID" value="JAH44742.1"/>
    <property type="molecule type" value="Transcribed_RNA"/>
</dbReference>
<evidence type="ECO:0000313" key="1">
    <source>
        <dbReference type="EMBL" id="JAH44742.1"/>
    </source>
</evidence>
<reference evidence="1" key="2">
    <citation type="journal article" date="2015" name="Fish Shellfish Immunol.">
        <title>Early steps in the European eel (Anguilla anguilla)-Vibrio vulnificus interaction in the gills: Role of the RtxA13 toxin.</title>
        <authorList>
            <person name="Callol A."/>
            <person name="Pajuelo D."/>
            <person name="Ebbesson L."/>
            <person name="Teles M."/>
            <person name="MacKenzie S."/>
            <person name="Amaro C."/>
        </authorList>
    </citation>
    <scope>NUCLEOTIDE SEQUENCE</scope>
</reference>
<reference evidence="1" key="1">
    <citation type="submission" date="2014-11" db="EMBL/GenBank/DDBJ databases">
        <authorList>
            <person name="Amaro Gonzalez C."/>
        </authorList>
    </citation>
    <scope>NUCLEOTIDE SEQUENCE</scope>
</reference>
<protein>
    <submittedName>
        <fullName evidence="1">Uncharacterized protein</fullName>
    </submittedName>
</protein>
<sequence>MQYLYCGGTESLHIRNTEIMEVRFGTKVIYPNELSLSVWCD</sequence>
<proteinExistence type="predicted"/>